<name>A0A654BG98_BACMY</name>
<accession>A0A654BG98</accession>
<reference evidence="3 4" key="1">
    <citation type="submission" date="2019-10" db="EMBL/GenBank/DDBJ databases">
        <authorList>
            <person name="Karimi E."/>
        </authorList>
    </citation>
    <scope>NUCLEOTIDE SEQUENCE [LARGE SCALE GENOMIC DNA]</scope>
    <source>
        <strain evidence="3">Bacillus sp. 71</strain>
    </source>
</reference>
<dbReference type="RefSeq" id="WP_159146767.1">
    <property type="nucleotide sequence ID" value="NZ_LR733376.1"/>
</dbReference>
<dbReference type="InterPro" id="IPR057174">
    <property type="entry name" value="DUF7852"/>
</dbReference>
<dbReference type="Proteomes" id="UP000437562">
    <property type="component" value="Unassembled WGS sequence"/>
</dbReference>
<organism evidence="3 4">
    <name type="scientific">Bacillus mycoides</name>
    <dbReference type="NCBI Taxonomy" id="1405"/>
    <lineage>
        <taxon>Bacteria</taxon>
        <taxon>Bacillati</taxon>
        <taxon>Bacillota</taxon>
        <taxon>Bacilli</taxon>
        <taxon>Bacillales</taxon>
        <taxon>Bacillaceae</taxon>
        <taxon>Bacillus</taxon>
        <taxon>Bacillus cereus group</taxon>
    </lineage>
</organism>
<feature type="region of interest" description="Disordered" evidence="1">
    <location>
        <begin position="26"/>
        <end position="234"/>
    </location>
</feature>
<dbReference type="AlphaFoldDB" id="A0A654BG98"/>
<gene>
    <name evidence="3" type="ORF">BACI71_70371</name>
</gene>
<evidence type="ECO:0000313" key="3">
    <source>
        <dbReference type="EMBL" id="VXC78404.1"/>
    </source>
</evidence>
<dbReference type="NCBIfam" id="NF045793">
    <property type="entry name" value="BC_2427_fam"/>
    <property type="match status" value="1"/>
</dbReference>
<feature type="domain" description="DUF7852" evidence="2">
    <location>
        <begin position="242"/>
        <end position="469"/>
    </location>
</feature>
<evidence type="ECO:0000313" key="4">
    <source>
        <dbReference type="Proteomes" id="UP000437562"/>
    </source>
</evidence>
<evidence type="ECO:0000259" key="2">
    <source>
        <dbReference type="Pfam" id="PF25250"/>
    </source>
</evidence>
<sequence>MNKPWVGKEIWNKVYKWKMLNVQDDSREIREKKKSKETESKKEDKVIGIEKESEKTESKKEDKAIKLEKESKETESKKEDKVIGIEKESKETESKKEDKVIGLEKESKETESKKEDKVIGLEKESKETESKKEDKVIGLEKESKETKSKKEDKVIGLEKEEIEIESKKESEETEPAKDNKVIGLEKEEIAIESKKESEETEPAKDNKVIGLEKEEVANESEKKSEETESKRESIDLGSKIETSVHSMVVKTPFSIISEVSSFKVFPKINVKNQDAFVFRNGKDAEGRELDSKLLTTVQQYHSEAYCKIVSLNLNEKRVLFELYNQKVKGNNEENKVETSSWIPIHSIILESENGGEVNNFITARLPIEIGRYKGEISLREKVVFTEKVIGIKEVEQEIVLTKTEFLVPKVKKNGQNKFTVEKGSLLVEGYIYQCIEYISEQSTFHDNVYQLVQNIVLELIIQVIQEQEVQVRIT</sequence>
<protein>
    <recommendedName>
        <fullName evidence="2">DUF7852 domain-containing protein</fullName>
    </recommendedName>
</protein>
<proteinExistence type="predicted"/>
<dbReference type="Pfam" id="PF25250">
    <property type="entry name" value="DUF7852"/>
    <property type="match status" value="1"/>
</dbReference>
<dbReference type="EMBL" id="CABWMC010000032">
    <property type="protein sequence ID" value="VXC78404.1"/>
    <property type="molecule type" value="Genomic_DNA"/>
</dbReference>
<evidence type="ECO:0000256" key="1">
    <source>
        <dbReference type="SAM" id="MobiDB-lite"/>
    </source>
</evidence>